<dbReference type="EMBL" id="BGZK01000342">
    <property type="protein sequence ID" value="GBP38010.1"/>
    <property type="molecule type" value="Genomic_DNA"/>
</dbReference>
<gene>
    <name evidence="1" type="ORF">EVAR_13050_1</name>
</gene>
<comment type="caution">
    <text evidence="1">The sequence shown here is derived from an EMBL/GenBank/DDBJ whole genome shotgun (WGS) entry which is preliminary data.</text>
</comment>
<organism evidence="1 2">
    <name type="scientific">Eumeta variegata</name>
    <name type="common">Bagworm moth</name>
    <name type="synonym">Eumeta japonica</name>
    <dbReference type="NCBI Taxonomy" id="151549"/>
    <lineage>
        <taxon>Eukaryota</taxon>
        <taxon>Metazoa</taxon>
        <taxon>Ecdysozoa</taxon>
        <taxon>Arthropoda</taxon>
        <taxon>Hexapoda</taxon>
        <taxon>Insecta</taxon>
        <taxon>Pterygota</taxon>
        <taxon>Neoptera</taxon>
        <taxon>Endopterygota</taxon>
        <taxon>Lepidoptera</taxon>
        <taxon>Glossata</taxon>
        <taxon>Ditrysia</taxon>
        <taxon>Tineoidea</taxon>
        <taxon>Psychidae</taxon>
        <taxon>Oiketicinae</taxon>
        <taxon>Eumeta</taxon>
    </lineage>
</organism>
<evidence type="ECO:0000313" key="2">
    <source>
        <dbReference type="Proteomes" id="UP000299102"/>
    </source>
</evidence>
<protein>
    <submittedName>
        <fullName evidence="1">Uncharacterized protein</fullName>
    </submittedName>
</protein>
<reference evidence="1 2" key="1">
    <citation type="journal article" date="2019" name="Commun. Biol.">
        <title>The bagworm genome reveals a unique fibroin gene that provides high tensile strength.</title>
        <authorList>
            <person name="Kono N."/>
            <person name="Nakamura H."/>
            <person name="Ohtoshi R."/>
            <person name="Tomita M."/>
            <person name="Numata K."/>
            <person name="Arakawa K."/>
        </authorList>
    </citation>
    <scope>NUCLEOTIDE SEQUENCE [LARGE SCALE GENOMIC DNA]</scope>
</reference>
<sequence length="94" mass="10097">MERGGATIKLLPVFEKIVDPRLSKNKYRCEVNLLQCSKSGISQCRIRVQSDGAGGSLSPAPPSAVDASKKPYINSELRGAVITTYGRAFVSRVG</sequence>
<dbReference type="AlphaFoldDB" id="A0A4C1VHD2"/>
<proteinExistence type="predicted"/>
<dbReference type="Proteomes" id="UP000299102">
    <property type="component" value="Unassembled WGS sequence"/>
</dbReference>
<accession>A0A4C1VHD2</accession>
<evidence type="ECO:0000313" key="1">
    <source>
        <dbReference type="EMBL" id="GBP38010.1"/>
    </source>
</evidence>
<name>A0A4C1VHD2_EUMVA</name>
<keyword evidence="2" id="KW-1185">Reference proteome</keyword>